<keyword evidence="3" id="KW-1185">Reference proteome</keyword>
<evidence type="ECO:0008006" key="4">
    <source>
        <dbReference type="Google" id="ProtNLM"/>
    </source>
</evidence>
<evidence type="ECO:0000256" key="1">
    <source>
        <dbReference type="SAM" id="SignalP"/>
    </source>
</evidence>
<dbReference type="InterPro" id="IPR011047">
    <property type="entry name" value="Quinoprotein_ADH-like_sf"/>
</dbReference>
<accession>A0ABR8LVC9</accession>
<feature type="signal peptide" evidence="1">
    <location>
        <begin position="1"/>
        <end position="28"/>
    </location>
</feature>
<dbReference type="EMBL" id="JACXXH010000003">
    <property type="protein sequence ID" value="MBD3863328.1"/>
    <property type="molecule type" value="Genomic_DNA"/>
</dbReference>
<dbReference type="SUPFAM" id="SSF50998">
    <property type="entry name" value="Quinoprotein alcohol dehydrogenase-like"/>
    <property type="match status" value="1"/>
</dbReference>
<gene>
    <name evidence="2" type="ORF">IEG06_07675</name>
</gene>
<dbReference type="RefSeq" id="WP_191101252.1">
    <property type="nucleotide sequence ID" value="NZ_JACXXH010000003.1"/>
</dbReference>
<organism evidence="2 3">
    <name type="scientific">Olleya marilimosa</name>
    <dbReference type="NCBI Taxonomy" id="272164"/>
    <lineage>
        <taxon>Bacteria</taxon>
        <taxon>Pseudomonadati</taxon>
        <taxon>Bacteroidota</taxon>
        <taxon>Flavobacteriia</taxon>
        <taxon>Flavobacteriales</taxon>
        <taxon>Flavobacteriaceae</taxon>
    </lineage>
</organism>
<protein>
    <recommendedName>
        <fullName evidence="4">Bulb-type lectin domain-containing protein</fullName>
    </recommendedName>
</protein>
<evidence type="ECO:0000313" key="3">
    <source>
        <dbReference type="Proteomes" id="UP000627521"/>
    </source>
</evidence>
<dbReference type="PANTHER" id="PTHR42754:SF1">
    <property type="entry name" value="LIPOPROTEIN"/>
    <property type="match status" value="1"/>
</dbReference>
<sequence>MKHKTIHNTLIFCLATILLSCNNDTDNASPNITTSTQGVIENVKTFGGSKNESGQAVKKTTDGGYIILGFTQSTDGDVTTKLDNSYDVWVLKYNQDNQLEWSKTYGGSGDERGNDIIQTNDGGYAITGFTYSNDGDVSNNNGQEDFWTLKIDAQGNLIWQKTYGFSGIDTGYSILQTNDGGYFLTGVLDVTASNGAGNTKSNQTLHAGGDYWALKLDQSGALEWSKYFGGFFSDTAYDAIQTTDQGFIIVGSSDSADTDISNNKGSYDYWVVKISSSGNLEWEKNFGGDEIDEARAITPSGDGNYFIIGDTRSEDIDVSTNFGAADVWLIKISPQGELLWEKTYGGEDFDVGRAISPTQDNGFVICGSSRSLTGDLTNNQGQNDGWILKIDANGLIKWQQSIGGSNIDFLYGITQLNNGTIISVGESSSNDFDIIENKGFTDLLLIEIK</sequence>
<name>A0ABR8LVC9_9FLAO</name>
<evidence type="ECO:0000313" key="2">
    <source>
        <dbReference type="EMBL" id="MBD3863328.1"/>
    </source>
</evidence>
<feature type="chain" id="PRO_5045441121" description="Bulb-type lectin domain-containing protein" evidence="1">
    <location>
        <begin position="29"/>
        <end position="449"/>
    </location>
</feature>
<dbReference type="Proteomes" id="UP000627521">
    <property type="component" value="Unassembled WGS sequence"/>
</dbReference>
<dbReference type="PROSITE" id="PS51257">
    <property type="entry name" value="PROKAR_LIPOPROTEIN"/>
    <property type="match status" value="1"/>
</dbReference>
<comment type="caution">
    <text evidence="2">The sequence shown here is derived from an EMBL/GenBank/DDBJ whole genome shotgun (WGS) entry which is preliminary data.</text>
</comment>
<reference evidence="2 3" key="1">
    <citation type="submission" date="2020-09" db="EMBL/GenBank/DDBJ databases">
        <title>Bacillus nautilus sp. nov., Chryseoglobus crepusculi sp. nov, and Psychrobacter noctis sp. nov., isolated from deep-sea sponges from the equatorial Atlantic.</title>
        <authorList>
            <person name="Stennett H.L."/>
            <person name="Williams S.E."/>
        </authorList>
    </citation>
    <scope>NUCLEOTIDE SEQUENCE [LARGE SCALE GENOMIC DNA]</scope>
    <source>
        <strain evidence="2 3">28M-24</strain>
    </source>
</reference>
<proteinExistence type="predicted"/>
<dbReference type="PANTHER" id="PTHR42754">
    <property type="entry name" value="ENDOGLUCANASE"/>
    <property type="match status" value="1"/>
</dbReference>
<keyword evidence="1" id="KW-0732">Signal</keyword>